<accession>A0A846ZDC0</accession>
<dbReference type="Proteomes" id="UP000579250">
    <property type="component" value="Unassembled WGS sequence"/>
</dbReference>
<dbReference type="Pfam" id="PF00150">
    <property type="entry name" value="Cellulase"/>
    <property type="match status" value="1"/>
</dbReference>
<dbReference type="AlphaFoldDB" id="A0A846ZDC0"/>
<evidence type="ECO:0000256" key="2">
    <source>
        <dbReference type="ARBA" id="ARBA00023295"/>
    </source>
</evidence>
<dbReference type="GO" id="GO:0004553">
    <property type="term" value="F:hydrolase activity, hydrolyzing O-glycosyl compounds"/>
    <property type="evidence" value="ECO:0007669"/>
    <property type="project" value="InterPro"/>
</dbReference>
<dbReference type="SUPFAM" id="SSF51445">
    <property type="entry name" value="(Trans)glycosidases"/>
    <property type="match status" value="1"/>
</dbReference>
<reference evidence="5 6" key="1">
    <citation type="submission" date="2020-04" db="EMBL/GenBank/DDBJ databases">
        <title>MicrobeNet Type strains.</title>
        <authorList>
            <person name="Nicholson A.C."/>
        </authorList>
    </citation>
    <scope>NUCLEOTIDE SEQUENCE [LARGE SCALE GENOMIC DNA]</scope>
    <source>
        <strain evidence="5 6">ATCC BAA-277</strain>
    </source>
</reference>
<dbReference type="EMBL" id="JAAXPI010000066">
    <property type="protein sequence ID" value="NKZ07956.1"/>
    <property type="molecule type" value="Genomic_DNA"/>
</dbReference>
<comment type="similarity">
    <text evidence="3">Belongs to the glycosyl hydrolase 5 (cellulase A) family.</text>
</comment>
<protein>
    <submittedName>
        <fullName evidence="5">Cellulase family glycosylhydrolase</fullName>
    </submittedName>
</protein>
<proteinExistence type="inferred from homology"/>
<evidence type="ECO:0000313" key="6">
    <source>
        <dbReference type="Proteomes" id="UP000579250"/>
    </source>
</evidence>
<keyword evidence="2 3" id="KW-0326">Glycosidase</keyword>
<feature type="domain" description="Glycoside hydrolase family 5" evidence="4">
    <location>
        <begin position="43"/>
        <end position="95"/>
    </location>
</feature>
<keyword evidence="1 3" id="KW-0378">Hydrolase</keyword>
<dbReference type="GO" id="GO:0000272">
    <property type="term" value="P:polysaccharide catabolic process"/>
    <property type="evidence" value="ECO:0007669"/>
    <property type="project" value="InterPro"/>
</dbReference>
<keyword evidence="6" id="KW-1185">Reference proteome</keyword>
<gene>
    <name evidence="5" type="ORF">HGB48_30130</name>
</gene>
<evidence type="ECO:0000256" key="3">
    <source>
        <dbReference type="RuleBase" id="RU361153"/>
    </source>
</evidence>
<evidence type="ECO:0000256" key="1">
    <source>
        <dbReference type="ARBA" id="ARBA00022801"/>
    </source>
</evidence>
<evidence type="ECO:0000313" key="5">
    <source>
        <dbReference type="EMBL" id="NKZ07956.1"/>
    </source>
</evidence>
<organism evidence="5 6">
    <name type="scientific">Actinomadura latina</name>
    <dbReference type="NCBI Taxonomy" id="163603"/>
    <lineage>
        <taxon>Bacteria</taxon>
        <taxon>Bacillati</taxon>
        <taxon>Actinomycetota</taxon>
        <taxon>Actinomycetes</taxon>
        <taxon>Streptosporangiales</taxon>
        <taxon>Thermomonosporaceae</taxon>
        <taxon>Actinomadura</taxon>
    </lineage>
</organism>
<dbReference type="Gene3D" id="3.20.20.80">
    <property type="entry name" value="Glycosidases"/>
    <property type="match status" value="1"/>
</dbReference>
<dbReference type="InterPro" id="IPR017853">
    <property type="entry name" value="GH"/>
</dbReference>
<comment type="caution">
    <text evidence="5">The sequence shown here is derived from an EMBL/GenBank/DDBJ whole genome shotgun (WGS) entry which is preliminary data.</text>
</comment>
<dbReference type="InterPro" id="IPR001547">
    <property type="entry name" value="Glyco_hydro_5"/>
</dbReference>
<name>A0A846ZDC0_9ACTN</name>
<sequence length="106" mass="12344">MRSTNYQCHKYAFKTLCHCRRRIATVRFGVRAGRSSPARAQHGTLGSNSVRYLIQWKSVEPAPSRYDDGYLDDAAEHVAWYREQGMHVIPDMHQDSLRPRRLQGLR</sequence>
<evidence type="ECO:0000259" key="4">
    <source>
        <dbReference type="Pfam" id="PF00150"/>
    </source>
</evidence>